<dbReference type="Proteomes" id="UP000006882">
    <property type="component" value="Chromosome G1"/>
</dbReference>
<keyword evidence="1" id="KW-1133">Transmembrane helix</keyword>
<proteinExistence type="predicted"/>
<dbReference type="Gramene" id="ONI32786">
    <property type="protein sequence ID" value="ONI32786"/>
    <property type="gene ID" value="PRUPE_1G385600"/>
</dbReference>
<protein>
    <submittedName>
        <fullName evidence="2">Uncharacterized protein</fullName>
    </submittedName>
</protein>
<keyword evidence="1" id="KW-0472">Membrane</keyword>
<organism evidence="2 3">
    <name type="scientific">Prunus persica</name>
    <name type="common">Peach</name>
    <name type="synonym">Amygdalus persica</name>
    <dbReference type="NCBI Taxonomy" id="3760"/>
    <lineage>
        <taxon>Eukaryota</taxon>
        <taxon>Viridiplantae</taxon>
        <taxon>Streptophyta</taxon>
        <taxon>Embryophyta</taxon>
        <taxon>Tracheophyta</taxon>
        <taxon>Spermatophyta</taxon>
        <taxon>Magnoliopsida</taxon>
        <taxon>eudicotyledons</taxon>
        <taxon>Gunneridae</taxon>
        <taxon>Pentapetalae</taxon>
        <taxon>rosids</taxon>
        <taxon>fabids</taxon>
        <taxon>Rosales</taxon>
        <taxon>Rosaceae</taxon>
        <taxon>Amygdaloideae</taxon>
        <taxon>Amygdaleae</taxon>
        <taxon>Prunus</taxon>
    </lineage>
</organism>
<sequence length="79" mass="8849">MENGHSSKPTESWIWACATVKRNGSCLCRVYVFPFGLVFIGMWTAYSSVLFFLGLPFFLDIGSVYCQLAHEARLNGGCF</sequence>
<keyword evidence="3" id="KW-1185">Reference proteome</keyword>
<feature type="transmembrane region" description="Helical" evidence="1">
    <location>
        <begin position="30"/>
        <end position="55"/>
    </location>
</feature>
<gene>
    <name evidence="2" type="ORF">PRUPE_1G385600</name>
</gene>
<accession>A0A251R9Z1</accession>
<name>A0A251R9Z1_PRUPE</name>
<evidence type="ECO:0000313" key="2">
    <source>
        <dbReference type="EMBL" id="ONI32786.1"/>
    </source>
</evidence>
<dbReference type="AlphaFoldDB" id="A0A251R9Z1"/>
<evidence type="ECO:0000313" key="3">
    <source>
        <dbReference type="Proteomes" id="UP000006882"/>
    </source>
</evidence>
<evidence type="ECO:0000256" key="1">
    <source>
        <dbReference type="SAM" id="Phobius"/>
    </source>
</evidence>
<keyword evidence="1" id="KW-0812">Transmembrane</keyword>
<reference evidence="2 3" key="1">
    <citation type="journal article" date="2013" name="Nat. Genet.">
        <title>The high-quality draft genome of peach (Prunus persica) identifies unique patterns of genetic diversity, domestication and genome evolution.</title>
        <authorList>
            <consortium name="International Peach Genome Initiative"/>
            <person name="Verde I."/>
            <person name="Abbott A.G."/>
            <person name="Scalabrin S."/>
            <person name="Jung S."/>
            <person name="Shu S."/>
            <person name="Marroni F."/>
            <person name="Zhebentyayeva T."/>
            <person name="Dettori M.T."/>
            <person name="Grimwood J."/>
            <person name="Cattonaro F."/>
            <person name="Zuccolo A."/>
            <person name="Rossini L."/>
            <person name="Jenkins J."/>
            <person name="Vendramin E."/>
            <person name="Meisel L.A."/>
            <person name="Decroocq V."/>
            <person name="Sosinski B."/>
            <person name="Prochnik S."/>
            <person name="Mitros T."/>
            <person name="Policriti A."/>
            <person name="Cipriani G."/>
            <person name="Dondini L."/>
            <person name="Ficklin S."/>
            <person name="Goodstein D.M."/>
            <person name="Xuan P."/>
            <person name="Del Fabbro C."/>
            <person name="Aramini V."/>
            <person name="Copetti D."/>
            <person name="Gonzalez S."/>
            <person name="Horner D.S."/>
            <person name="Falchi R."/>
            <person name="Lucas S."/>
            <person name="Mica E."/>
            <person name="Maldonado J."/>
            <person name="Lazzari B."/>
            <person name="Bielenberg D."/>
            <person name="Pirona R."/>
            <person name="Miculan M."/>
            <person name="Barakat A."/>
            <person name="Testolin R."/>
            <person name="Stella A."/>
            <person name="Tartarini S."/>
            <person name="Tonutti P."/>
            <person name="Arus P."/>
            <person name="Orellana A."/>
            <person name="Wells C."/>
            <person name="Main D."/>
            <person name="Vizzotto G."/>
            <person name="Silva H."/>
            <person name="Salamini F."/>
            <person name="Schmutz J."/>
            <person name="Morgante M."/>
            <person name="Rokhsar D.S."/>
        </authorList>
    </citation>
    <scope>NUCLEOTIDE SEQUENCE [LARGE SCALE GENOMIC DNA]</scope>
    <source>
        <strain evidence="3">cv. Nemared</strain>
    </source>
</reference>
<dbReference type="EMBL" id="CM007651">
    <property type="protein sequence ID" value="ONI32786.1"/>
    <property type="molecule type" value="Genomic_DNA"/>
</dbReference>